<dbReference type="InterPro" id="IPR011626">
    <property type="entry name" value="Alpha-macroglobulin_TED"/>
</dbReference>
<dbReference type="SMART" id="SM01360">
    <property type="entry name" value="A2M"/>
    <property type="match status" value="1"/>
</dbReference>
<dbReference type="SMART" id="SM01419">
    <property type="entry name" value="Thiol-ester_cl"/>
    <property type="match status" value="1"/>
</dbReference>
<dbReference type="InterPro" id="IPR036595">
    <property type="entry name" value="A-macroglobulin_rcpt-bd_sf"/>
</dbReference>
<dbReference type="SUPFAM" id="SSF48239">
    <property type="entry name" value="Terpenoid cyclases/Protein prenyltransferases"/>
    <property type="match status" value="1"/>
</dbReference>
<keyword evidence="2" id="KW-0732">Signal</keyword>
<dbReference type="CDD" id="cd02891">
    <property type="entry name" value="A2M_like"/>
    <property type="match status" value="1"/>
</dbReference>
<dbReference type="PANTHER" id="PTHR11412">
    <property type="entry name" value="MACROGLOBULIN / COMPLEMENT"/>
    <property type="match status" value="1"/>
</dbReference>
<evidence type="ECO:0000256" key="1">
    <source>
        <dbReference type="ARBA" id="ARBA00010556"/>
    </source>
</evidence>
<evidence type="ECO:0000256" key="3">
    <source>
        <dbReference type="ARBA" id="ARBA00022966"/>
    </source>
</evidence>
<dbReference type="InterPro" id="IPR011625">
    <property type="entry name" value="A2M_N_BRD"/>
</dbReference>
<dbReference type="Pfam" id="PF00207">
    <property type="entry name" value="A2M"/>
    <property type="match status" value="1"/>
</dbReference>
<evidence type="ECO:0000259" key="5">
    <source>
        <dbReference type="SMART" id="SM01359"/>
    </source>
</evidence>
<dbReference type="EMBL" id="DTHG01000032">
    <property type="protein sequence ID" value="HGW91448.1"/>
    <property type="molecule type" value="Genomic_DNA"/>
</dbReference>
<sequence length="1527" mass="176011">MIILFLLGIQELRFSIPVEKTFIDSGKIIVKILDENDRILSSLSRIVKIVKDIEYIPFYVKIKEGDPDLLRVKVIFPKQEKIFPLYKIMDRMIVNIIGEDEFLKGTLVKHRIIVKNIKNDSPLKNANVQIKLDEKIVYEGKTDEKGIVVSSFKAPEKDEGDLSFTISSFLGKETFSKKIRFVSGYITYLITDKPIYQPEQTIHIRSLTLKKPELNSVKEKEITFEIEDSKGNKVFKKKILTDKFGVASTDFVIADEVNLGDWTIRAIIGDEKVEKTVKVSRYLLPKFKVELKTDKEFYLPGEKLEGTVSSDYFFGKPVSEGNVKINVYKFDIGFNLIDEIKGKLNKDGIFNFEYKLPDYFVGEPLEKGDAFVRFEIEVEDNAKHTEKIDVKKMIKRSPLEVFVIPDGGEFKKNLPNNFYVLATYPDGKPCDAEIFIKIKDRKFEKMTDTLGIATFTFTPDEDSFEMNISVKDKKGNTATLKKVFGAGKDEQIMMVLNKGIYSVGDILNIKFLSTRKSGRIYFDVVKDNQTYLTKSLDIIDGKSSLNLNITNELEGSLWLHAYIVTKEGNIIRDSRFIYVNPKDELRITMEKDKKEYLPGEEGKFTFMVKDKNGLPVISSLCISIVDEAVFAVSELKPGLEKVYFLLEEEILKPRIEIHDFKMEDIVKKEINPEIQKIMFSTLKPKETFKINYRTKIDISKIKDAYINRLSYLQDKLFVAINKYYDKHKEYPRTKDAIKIFLKEGFIKEKELKEPWGNDYKILCEDEYFTYVGNIVCAGPDGIFDTDDDFDIRSSIKEEDRIMMFKTMAVPRPEMTETHIMKEERVSGEEPRVREYFPETFIFEPAIITDKNGMASITAKLPDAITNWRVTGFGSTEDGLLGSFTSDIRVFQDFFVDIDLPLYLTEGDEISIPVAIYNYLPKEQKIKIVFEKGDWFEFIENNTIEKVLKKDEVSVEYFPIKVKKIGNFPLLVKCYGELKQDAIKRFIRVLPDGKKFENIISERLEKDITKKIIFPKESIKEGNTLVLKIYPGIFSQVVDGLDKMLRMPFGCFEQTSSVTYPNILILKYLRDTKQIKPDIEMKAEEYISLGYQRLLSYEVKSGGFSWFGNEPANKVLTAYGLMEFYDMGKVFDIDRDIIERTANWLKSKQNNDGSWSRDEEYLHAESWERIQKTDILPTAYIVWALSEIGDKSDAVKKGLNYIYKNLNDAKDPYTLSIIANALVQADPKNEKTEEVLKKLISMGKETSDEIYWESDIPTITFSKDKGADIEATGLAIYALIKCGRYSGIVTKGLNYLIKQKDANGMWFTTQGTIIALRCFVASLGNNIEDANATITVNFNNKKIKDIVVNKDNIDIVHQINFEDIKNENTVEIKIKGEGSFLYELISSYYIPWNLIPRPPSPMFDIKVDYDRTELEMNDIVKVNVFCKLRKEGKAEMVILDIGIPPGFEVLTPSLDELVDKKIQKYNLTPRQVIIYVEEIDSKKPLEFSYMMRAKFPIKAKTSTSRVYEYYNKEQETILEPSEIKVKGL</sequence>
<keyword evidence="3" id="KW-0882">Thioester bond</keyword>
<dbReference type="SMART" id="SM01361">
    <property type="entry name" value="A2M_recep"/>
    <property type="match status" value="1"/>
</dbReference>
<comment type="caution">
    <text evidence="8">The sequence shown here is derived from an EMBL/GenBank/DDBJ whole genome shotgun (WGS) entry which is preliminary data.</text>
</comment>
<dbReference type="InterPro" id="IPR041555">
    <property type="entry name" value="MG3"/>
</dbReference>
<feature type="domain" description="Alpha-macroglobulin receptor-binding" evidence="7">
    <location>
        <begin position="1433"/>
        <end position="1519"/>
    </location>
</feature>
<dbReference type="Gene3D" id="2.60.40.1930">
    <property type="match status" value="1"/>
</dbReference>
<name>A0A7C4YRA2_UNCW3</name>
<dbReference type="InterPro" id="IPR001599">
    <property type="entry name" value="Macroglobln_a2"/>
</dbReference>
<dbReference type="Pfam" id="PF07677">
    <property type="entry name" value="A2M_recep"/>
    <property type="match status" value="1"/>
</dbReference>
<evidence type="ECO:0000259" key="7">
    <source>
        <dbReference type="SMART" id="SM01361"/>
    </source>
</evidence>
<dbReference type="SMART" id="SM01359">
    <property type="entry name" value="A2M_N_2"/>
    <property type="match status" value="1"/>
</dbReference>
<dbReference type="InterPro" id="IPR002890">
    <property type="entry name" value="MG2"/>
</dbReference>
<dbReference type="InterPro" id="IPR045584">
    <property type="entry name" value="Pilin-like"/>
</dbReference>
<dbReference type="InterPro" id="IPR008930">
    <property type="entry name" value="Terpenoid_cyclase/PrenylTrfase"/>
</dbReference>
<evidence type="ECO:0008006" key="9">
    <source>
        <dbReference type="Google" id="ProtNLM"/>
    </source>
</evidence>
<keyword evidence="4" id="KW-1015">Disulfide bond</keyword>
<dbReference type="Pfam" id="PF07678">
    <property type="entry name" value="TED_complement"/>
    <property type="match status" value="1"/>
</dbReference>
<dbReference type="Gene3D" id="1.50.10.20">
    <property type="match status" value="1"/>
</dbReference>
<protein>
    <recommendedName>
        <fullName evidence="9">Alpha-2-macroglobulin</fullName>
    </recommendedName>
</protein>
<dbReference type="Pfam" id="PF17791">
    <property type="entry name" value="MG3"/>
    <property type="match status" value="1"/>
</dbReference>
<comment type="similarity">
    <text evidence="1">Belongs to the protease inhibitor I39 (alpha-2-macroglobulin) family. Bacterial alpha-2-macroglobulin subfamily.</text>
</comment>
<dbReference type="InterPro" id="IPR047565">
    <property type="entry name" value="Alpha-macroglob_thiol-ester_cl"/>
</dbReference>
<feature type="domain" description="Alpha-2-macroglobulin" evidence="6">
    <location>
        <begin position="839"/>
        <end position="929"/>
    </location>
</feature>
<feature type="domain" description="Alpha-2-macroglobulin bait region" evidence="5">
    <location>
        <begin position="492"/>
        <end position="632"/>
    </location>
</feature>
<proteinExistence type="inferred from homology"/>
<dbReference type="Gene3D" id="2.20.130.20">
    <property type="match status" value="1"/>
</dbReference>
<dbReference type="Gene3D" id="2.60.40.690">
    <property type="entry name" value="Alpha-macroglobulin, receptor-binding domain"/>
    <property type="match status" value="1"/>
</dbReference>
<dbReference type="PANTHER" id="PTHR11412:SF136">
    <property type="entry name" value="CD109 ANTIGEN"/>
    <property type="match status" value="1"/>
</dbReference>
<dbReference type="SUPFAM" id="SSF54523">
    <property type="entry name" value="Pili subunits"/>
    <property type="match status" value="1"/>
</dbReference>
<dbReference type="Gene3D" id="2.60.40.1940">
    <property type="match status" value="1"/>
</dbReference>
<dbReference type="GO" id="GO:0005615">
    <property type="term" value="C:extracellular space"/>
    <property type="evidence" value="ECO:0007669"/>
    <property type="project" value="InterPro"/>
</dbReference>
<dbReference type="InterPro" id="IPR009048">
    <property type="entry name" value="A-macroglobulin_rcpt-bd"/>
</dbReference>
<evidence type="ECO:0000259" key="6">
    <source>
        <dbReference type="SMART" id="SM01360"/>
    </source>
</evidence>
<dbReference type="Pfam" id="PF07703">
    <property type="entry name" value="A2M_BRD"/>
    <property type="match status" value="1"/>
</dbReference>
<gene>
    <name evidence="8" type="ORF">ENV67_02775</name>
</gene>
<dbReference type="SUPFAM" id="SSF49410">
    <property type="entry name" value="Alpha-macroglobulin receptor domain"/>
    <property type="match status" value="1"/>
</dbReference>
<dbReference type="InterPro" id="IPR050473">
    <property type="entry name" value="A2M/Complement_sys"/>
</dbReference>
<evidence type="ECO:0000256" key="2">
    <source>
        <dbReference type="ARBA" id="ARBA00022729"/>
    </source>
</evidence>
<dbReference type="GO" id="GO:0004866">
    <property type="term" value="F:endopeptidase inhibitor activity"/>
    <property type="evidence" value="ECO:0007669"/>
    <property type="project" value="InterPro"/>
</dbReference>
<dbReference type="Pfam" id="PF01835">
    <property type="entry name" value="MG2"/>
    <property type="match status" value="1"/>
</dbReference>
<accession>A0A7C4YRA2</accession>
<dbReference type="Gene3D" id="2.60.40.10">
    <property type="entry name" value="Immunoglobulins"/>
    <property type="match status" value="2"/>
</dbReference>
<dbReference type="Gene3D" id="3.30.700.10">
    <property type="entry name" value="Glycoprotein, Type 4 Pilin"/>
    <property type="match status" value="1"/>
</dbReference>
<evidence type="ECO:0000256" key="4">
    <source>
        <dbReference type="ARBA" id="ARBA00023157"/>
    </source>
</evidence>
<reference evidence="8" key="1">
    <citation type="journal article" date="2020" name="mSystems">
        <title>Genome- and Community-Level Interaction Insights into Carbon Utilization and Element Cycling Functions of Hydrothermarchaeota in Hydrothermal Sediment.</title>
        <authorList>
            <person name="Zhou Z."/>
            <person name="Liu Y."/>
            <person name="Xu W."/>
            <person name="Pan J."/>
            <person name="Luo Z.H."/>
            <person name="Li M."/>
        </authorList>
    </citation>
    <scope>NUCLEOTIDE SEQUENCE [LARGE SCALE GENOMIC DNA]</scope>
    <source>
        <strain evidence="8">SpSt-780</strain>
    </source>
</reference>
<organism evidence="8">
    <name type="scientific">candidate division WOR-3 bacterium</name>
    <dbReference type="NCBI Taxonomy" id="2052148"/>
    <lineage>
        <taxon>Bacteria</taxon>
        <taxon>Bacteria division WOR-3</taxon>
    </lineage>
</organism>
<evidence type="ECO:0000313" key="8">
    <source>
        <dbReference type="EMBL" id="HGW91448.1"/>
    </source>
</evidence>
<dbReference type="InterPro" id="IPR013783">
    <property type="entry name" value="Ig-like_fold"/>
</dbReference>